<organismHost>
    <name type="scientific">Homo sapiens</name>
    <name type="common">Human</name>
    <dbReference type="NCBI Taxonomy" id="9606"/>
</organismHost>
<feature type="transmembrane region" description="Helical" evidence="1">
    <location>
        <begin position="53"/>
        <end position="74"/>
    </location>
</feature>
<dbReference type="InterPro" id="IPR058023">
    <property type="entry name" value="U91"/>
</dbReference>
<keyword evidence="1" id="KW-0472">Membrane</keyword>
<keyword evidence="1" id="KW-0812">Transmembrane</keyword>
<name>A0A650BQK4_HHV6H</name>
<sequence>KICLFYVNVLIIYLHTFLKNGKITDGLFLDSVTSQPTKNKESRKKIEGKSPSWVQALTTASGIILLFCIMMIFITCSWTTEKDTEKSEVQSYASSVETLDSLNEAIIPKTEMNV</sequence>
<proteinExistence type="predicted"/>
<reference evidence="2" key="1">
    <citation type="submission" date="2019-07" db="EMBL/GenBank/DDBJ databases">
        <authorList>
            <person name="Domonova E.A."/>
            <person name="Silveystrova O.Y."/>
            <person name="Shipulina O.Y."/>
            <person name="Goptar I.A."/>
            <person name="Nikiforova A.V."/>
            <person name="Kuleshov K.V."/>
        </authorList>
    </citation>
    <scope>NUCLEOTIDE SEQUENCE</scope>
    <source>
        <strain evidence="2">MOW-F5C</strain>
    </source>
</reference>
<organism evidence="2">
    <name type="scientific">Human herpesvirus 6B</name>
    <name type="common">HHV-6 variant B</name>
    <name type="synonym">Human B lymphotropic virus</name>
    <dbReference type="NCBI Taxonomy" id="32604"/>
    <lineage>
        <taxon>Viruses</taxon>
        <taxon>Duplodnaviria</taxon>
        <taxon>Heunggongvirae</taxon>
        <taxon>Peploviricota</taxon>
        <taxon>Herviviricetes</taxon>
        <taxon>Herpesvirales</taxon>
        <taxon>Orthoherpesviridae</taxon>
        <taxon>Betaherpesvirinae</taxon>
        <taxon>Roseolovirus</taxon>
        <taxon>Roseolovirus humanbeta6b</taxon>
    </lineage>
</organism>
<gene>
    <name evidence="2" type="primary">U91</name>
</gene>
<evidence type="ECO:0000256" key="1">
    <source>
        <dbReference type="SAM" id="Phobius"/>
    </source>
</evidence>
<keyword evidence="1" id="KW-1133">Transmembrane helix</keyword>
<feature type="non-terminal residue" evidence="2">
    <location>
        <position position="1"/>
    </location>
</feature>
<evidence type="ECO:0000313" key="2">
    <source>
        <dbReference type="EMBL" id="QGQ58124.1"/>
    </source>
</evidence>
<protein>
    <submittedName>
        <fullName evidence="2">U91</fullName>
    </submittedName>
</protein>
<accession>A0A650BQK4</accession>
<dbReference type="EMBL" id="MN242397">
    <property type="protein sequence ID" value="QGQ58124.1"/>
    <property type="molecule type" value="Genomic_DNA"/>
</dbReference>
<dbReference type="Pfam" id="PF25686">
    <property type="entry name" value="Betaherpes_U91"/>
    <property type="match status" value="1"/>
</dbReference>